<reference evidence="1" key="1">
    <citation type="submission" date="2014-09" db="EMBL/GenBank/DDBJ databases">
        <authorList>
            <person name="Magalhaes I.L.F."/>
            <person name="Oliveira U."/>
            <person name="Santos F.R."/>
            <person name="Vidigal T.H.D.A."/>
            <person name="Brescovit A.D."/>
            <person name="Santos A.J."/>
        </authorList>
    </citation>
    <scope>NUCLEOTIDE SEQUENCE</scope>
    <source>
        <tissue evidence="1">Shoot tissue taken approximately 20 cm above the soil surface</tissue>
    </source>
</reference>
<organism evidence="1">
    <name type="scientific">Arundo donax</name>
    <name type="common">Giant reed</name>
    <name type="synonym">Donax arundinaceus</name>
    <dbReference type="NCBI Taxonomy" id="35708"/>
    <lineage>
        <taxon>Eukaryota</taxon>
        <taxon>Viridiplantae</taxon>
        <taxon>Streptophyta</taxon>
        <taxon>Embryophyta</taxon>
        <taxon>Tracheophyta</taxon>
        <taxon>Spermatophyta</taxon>
        <taxon>Magnoliopsida</taxon>
        <taxon>Liliopsida</taxon>
        <taxon>Poales</taxon>
        <taxon>Poaceae</taxon>
        <taxon>PACMAD clade</taxon>
        <taxon>Arundinoideae</taxon>
        <taxon>Arundineae</taxon>
        <taxon>Arundo</taxon>
    </lineage>
</organism>
<name>A0A0A9C6G4_ARUDO</name>
<reference evidence="1" key="2">
    <citation type="journal article" date="2015" name="Data Brief">
        <title>Shoot transcriptome of the giant reed, Arundo donax.</title>
        <authorList>
            <person name="Barrero R.A."/>
            <person name="Guerrero F.D."/>
            <person name="Moolhuijzen P."/>
            <person name="Goolsby J.A."/>
            <person name="Tidwell J."/>
            <person name="Bellgard S.E."/>
            <person name="Bellgard M.I."/>
        </authorList>
    </citation>
    <scope>NUCLEOTIDE SEQUENCE</scope>
    <source>
        <tissue evidence="1">Shoot tissue taken approximately 20 cm above the soil surface</tissue>
    </source>
</reference>
<evidence type="ECO:0000313" key="1">
    <source>
        <dbReference type="EMBL" id="JAD71121.1"/>
    </source>
</evidence>
<protein>
    <submittedName>
        <fullName evidence="1">Uncharacterized protein</fullName>
    </submittedName>
</protein>
<sequence>MTEMVNNNFYMDQVQMMEKELMDEIQLIEDNSHCPNATLDEYIDDLASYALDIRSPQISACDSTAKSVHLSSFSCH</sequence>
<proteinExistence type="predicted"/>
<accession>A0A0A9C6G4</accession>
<dbReference type="EMBL" id="GBRH01226774">
    <property type="protein sequence ID" value="JAD71121.1"/>
    <property type="molecule type" value="Transcribed_RNA"/>
</dbReference>
<dbReference type="AlphaFoldDB" id="A0A0A9C6G4"/>